<dbReference type="Gene3D" id="3.30.70.1230">
    <property type="entry name" value="Nucleotide cyclase"/>
    <property type="match status" value="1"/>
</dbReference>
<dbReference type="CDD" id="cd07302">
    <property type="entry name" value="CHD"/>
    <property type="match status" value="1"/>
</dbReference>
<sequence length="504" mass="53546">MIARLMLWALQARWGLAVVVIAANLSGLGVIVTALWLNGFLGRLGPDWRAALLLVAIYPTVGFLAGVALAVRDRRRHFGWLDDLRKPTPDEARALLRLPVAITVRALALWIPGVVIAAVLFSLFADSTNPAVTAAVFTLGAFESSALTFLIVDRLVRPAIPVVAAVLGATMHWSSSVLARVLVTWAVAGAMPMLLLITVLADPVAGAPDRVRTALYLAIVGFAVGALATAFLARAVASPVRTLRLALDRITRGEFDIRVPVGSVGEIGRLEHSVNELAASLRDRQRLRDVFGRHVGAEVAERALVARGVDLTGDVRVVSALFVDVTGSVALSTGLPPQEFVAKLNRLLGTVITATEENGGLVNKFEGDAALCIFGAPIALPDNATPALRAARRMRDEVRAAGELDIGIGVARGLVFAGDIGADTRLEFTVIGDAVNRASRLTSEAKRVPRRVLVSADVIEAAAAEERAHWVHFADIPLRGMSEPTPCWTDVDEAGGPPRAEQAR</sequence>
<keyword evidence="2 4" id="KW-0812">Transmembrane</keyword>
<dbReference type="Proteomes" id="UP001595696">
    <property type="component" value="Unassembled WGS sequence"/>
</dbReference>
<comment type="caution">
    <text evidence="7">The sequence shown here is derived from an EMBL/GenBank/DDBJ whole genome shotgun (WGS) entry which is preliminary data.</text>
</comment>
<accession>A0ABV8DKX1</accession>
<dbReference type="InterPro" id="IPR001054">
    <property type="entry name" value="A/G_cyclase"/>
</dbReference>
<dbReference type="Pfam" id="PF00211">
    <property type="entry name" value="Guanylate_cyc"/>
    <property type="match status" value="1"/>
</dbReference>
<reference evidence="8" key="1">
    <citation type="journal article" date="2019" name="Int. J. Syst. Evol. Microbiol.">
        <title>The Global Catalogue of Microorganisms (GCM) 10K type strain sequencing project: providing services to taxonomists for standard genome sequencing and annotation.</title>
        <authorList>
            <consortium name="The Broad Institute Genomics Platform"/>
            <consortium name="The Broad Institute Genome Sequencing Center for Infectious Disease"/>
            <person name="Wu L."/>
            <person name="Ma J."/>
        </authorList>
    </citation>
    <scope>NUCLEOTIDE SEQUENCE [LARGE SCALE GENOMIC DNA]</scope>
    <source>
        <strain evidence="8">CGMCC 4.7330</strain>
    </source>
</reference>
<feature type="transmembrane region" description="Helical" evidence="4">
    <location>
        <begin position="107"/>
        <end position="125"/>
    </location>
</feature>
<dbReference type="SUPFAM" id="SSF55073">
    <property type="entry name" value="Nucleotide cyclase"/>
    <property type="match status" value="1"/>
</dbReference>
<dbReference type="PROSITE" id="PS50125">
    <property type="entry name" value="GUANYLATE_CYCLASE_2"/>
    <property type="match status" value="1"/>
</dbReference>
<dbReference type="SMART" id="SM00044">
    <property type="entry name" value="CYCc"/>
    <property type="match status" value="1"/>
</dbReference>
<feature type="transmembrane region" description="Helical" evidence="4">
    <location>
        <begin position="213"/>
        <end position="233"/>
    </location>
</feature>
<evidence type="ECO:0000313" key="7">
    <source>
        <dbReference type="EMBL" id="MFC3960596.1"/>
    </source>
</evidence>
<name>A0ABV8DKX1_9NOCA</name>
<dbReference type="CDD" id="cd06225">
    <property type="entry name" value="HAMP"/>
    <property type="match status" value="1"/>
</dbReference>
<dbReference type="InterPro" id="IPR003660">
    <property type="entry name" value="HAMP_dom"/>
</dbReference>
<evidence type="ECO:0000256" key="1">
    <source>
        <dbReference type="ARBA" id="ARBA00005381"/>
    </source>
</evidence>
<evidence type="ECO:0000256" key="4">
    <source>
        <dbReference type="SAM" id="Phobius"/>
    </source>
</evidence>
<feature type="domain" description="HAMP" evidence="6">
    <location>
        <begin position="234"/>
        <end position="286"/>
    </location>
</feature>
<feature type="transmembrane region" description="Helical" evidence="4">
    <location>
        <begin position="48"/>
        <end position="71"/>
    </location>
</feature>
<dbReference type="SMART" id="SM00304">
    <property type="entry name" value="HAMP"/>
    <property type="match status" value="1"/>
</dbReference>
<dbReference type="RefSeq" id="WP_378610365.1">
    <property type="nucleotide sequence ID" value="NZ_JBHSAX010000002.1"/>
</dbReference>
<dbReference type="Gene3D" id="6.10.340.10">
    <property type="match status" value="1"/>
</dbReference>
<dbReference type="PANTHER" id="PTHR43081">
    <property type="entry name" value="ADENYLATE CYCLASE, TERMINAL-DIFFERENTIATION SPECIFIC-RELATED"/>
    <property type="match status" value="1"/>
</dbReference>
<keyword evidence="8" id="KW-1185">Reference proteome</keyword>
<feature type="transmembrane region" description="Helical" evidence="4">
    <location>
        <begin position="159"/>
        <end position="176"/>
    </location>
</feature>
<evidence type="ECO:0000256" key="3">
    <source>
        <dbReference type="ARBA" id="ARBA00022989"/>
    </source>
</evidence>
<dbReference type="InterPro" id="IPR029787">
    <property type="entry name" value="Nucleotide_cyclase"/>
</dbReference>
<organism evidence="7 8">
    <name type="scientific">Nocardia jiangsuensis</name>
    <dbReference type="NCBI Taxonomy" id="1691563"/>
    <lineage>
        <taxon>Bacteria</taxon>
        <taxon>Bacillati</taxon>
        <taxon>Actinomycetota</taxon>
        <taxon>Actinomycetes</taxon>
        <taxon>Mycobacteriales</taxon>
        <taxon>Nocardiaceae</taxon>
        <taxon>Nocardia</taxon>
    </lineage>
</organism>
<dbReference type="PROSITE" id="PS50885">
    <property type="entry name" value="HAMP"/>
    <property type="match status" value="1"/>
</dbReference>
<feature type="domain" description="Guanylate cyclase" evidence="5">
    <location>
        <begin position="319"/>
        <end position="442"/>
    </location>
</feature>
<feature type="transmembrane region" description="Helical" evidence="4">
    <location>
        <begin position="131"/>
        <end position="152"/>
    </location>
</feature>
<dbReference type="EMBL" id="JBHSAX010000002">
    <property type="protein sequence ID" value="MFC3960596.1"/>
    <property type="molecule type" value="Genomic_DNA"/>
</dbReference>
<dbReference type="Pfam" id="PF00672">
    <property type="entry name" value="HAMP"/>
    <property type="match status" value="1"/>
</dbReference>
<keyword evidence="4" id="KW-0472">Membrane</keyword>
<evidence type="ECO:0000256" key="2">
    <source>
        <dbReference type="ARBA" id="ARBA00022692"/>
    </source>
</evidence>
<dbReference type="PANTHER" id="PTHR43081:SF1">
    <property type="entry name" value="ADENYLATE CYCLASE, TERMINAL-DIFFERENTIATION SPECIFIC"/>
    <property type="match status" value="1"/>
</dbReference>
<evidence type="ECO:0000313" key="8">
    <source>
        <dbReference type="Proteomes" id="UP001595696"/>
    </source>
</evidence>
<feature type="transmembrane region" description="Helical" evidence="4">
    <location>
        <begin position="182"/>
        <end position="201"/>
    </location>
</feature>
<evidence type="ECO:0000259" key="6">
    <source>
        <dbReference type="PROSITE" id="PS50885"/>
    </source>
</evidence>
<protein>
    <submittedName>
        <fullName evidence="7">Adenylate/guanylate cyclase domain-containing protein</fullName>
    </submittedName>
</protein>
<dbReference type="InterPro" id="IPR050697">
    <property type="entry name" value="Adenylyl/Guanylyl_Cyclase_3/4"/>
</dbReference>
<evidence type="ECO:0000259" key="5">
    <source>
        <dbReference type="PROSITE" id="PS50125"/>
    </source>
</evidence>
<proteinExistence type="inferred from homology"/>
<keyword evidence="3 4" id="KW-1133">Transmembrane helix</keyword>
<gene>
    <name evidence="7" type="ORF">ACFO0B_01185</name>
</gene>
<feature type="transmembrane region" description="Helical" evidence="4">
    <location>
        <begin position="12"/>
        <end position="36"/>
    </location>
</feature>
<comment type="similarity">
    <text evidence="1">Belongs to the adenylyl cyclase class-3 family.</text>
</comment>
<dbReference type="SUPFAM" id="SSF158472">
    <property type="entry name" value="HAMP domain-like"/>
    <property type="match status" value="1"/>
</dbReference>